<evidence type="ECO:0000313" key="1">
    <source>
        <dbReference type="EMBL" id="CAF1013140.1"/>
    </source>
</evidence>
<dbReference type="AlphaFoldDB" id="A0A814HMG1"/>
<proteinExistence type="predicted"/>
<protein>
    <submittedName>
        <fullName evidence="1">Uncharacterized protein</fullName>
    </submittedName>
</protein>
<organism evidence="1 3">
    <name type="scientific">Didymodactylos carnosus</name>
    <dbReference type="NCBI Taxonomy" id="1234261"/>
    <lineage>
        <taxon>Eukaryota</taxon>
        <taxon>Metazoa</taxon>
        <taxon>Spiralia</taxon>
        <taxon>Gnathifera</taxon>
        <taxon>Rotifera</taxon>
        <taxon>Eurotatoria</taxon>
        <taxon>Bdelloidea</taxon>
        <taxon>Philodinida</taxon>
        <taxon>Philodinidae</taxon>
        <taxon>Didymodactylos</taxon>
    </lineage>
</organism>
<dbReference type="EMBL" id="CAJOBC010003454">
    <property type="protein sequence ID" value="CAF3784534.1"/>
    <property type="molecule type" value="Genomic_DNA"/>
</dbReference>
<dbReference type="Proteomes" id="UP000663829">
    <property type="component" value="Unassembled WGS sequence"/>
</dbReference>
<evidence type="ECO:0000313" key="3">
    <source>
        <dbReference type="Proteomes" id="UP000663829"/>
    </source>
</evidence>
<dbReference type="Proteomes" id="UP000681722">
    <property type="component" value="Unassembled WGS sequence"/>
</dbReference>
<keyword evidence="3" id="KW-1185">Reference proteome</keyword>
<comment type="caution">
    <text evidence="1">The sequence shown here is derived from an EMBL/GenBank/DDBJ whole genome shotgun (WGS) entry which is preliminary data.</text>
</comment>
<accession>A0A814HMG1</accession>
<dbReference type="EMBL" id="CAJNOQ010003454">
    <property type="protein sequence ID" value="CAF1013140.1"/>
    <property type="molecule type" value="Genomic_DNA"/>
</dbReference>
<sequence>MLSISQPHFADSSSPSQQVKSPINVTLTFPATVTSVTSLPGKPLFASSTSIPTTTIFTAITTNAAITITNSSQTLLPWPTTNILITTQSTISQAFTTVYHILSQASTKSSNDPNHEFKSRIQTRTRLSLSNSLCIQPNDHSYSNKDQSIYTTINTSTIPLTPENDLDIGSANVKSCQTDYINPSEYGPFEWLHRVPHLHDPIPYYQMSVIEKSTINPNIENRHF</sequence>
<name>A0A814HMG1_9BILA</name>
<reference evidence="1" key="1">
    <citation type="submission" date="2021-02" db="EMBL/GenBank/DDBJ databases">
        <authorList>
            <person name="Nowell W R."/>
        </authorList>
    </citation>
    <scope>NUCLEOTIDE SEQUENCE</scope>
</reference>
<gene>
    <name evidence="1" type="ORF">GPM918_LOCUS14373</name>
    <name evidence="2" type="ORF">SRO942_LOCUS14373</name>
</gene>
<evidence type="ECO:0000313" key="2">
    <source>
        <dbReference type="EMBL" id="CAF3784534.1"/>
    </source>
</evidence>